<dbReference type="InterPro" id="IPR011050">
    <property type="entry name" value="Pectin_lyase_fold/virulence"/>
</dbReference>
<keyword evidence="5" id="KW-0732">Signal</keyword>
<dbReference type="SMART" id="SM00710">
    <property type="entry name" value="PbH1"/>
    <property type="match status" value="3"/>
</dbReference>
<dbReference type="Proteomes" id="UP000007364">
    <property type="component" value="Unassembled WGS sequence"/>
</dbReference>
<protein>
    <submittedName>
        <fullName evidence="6">Glycoside hydrolase</fullName>
    </submittedName>
</protein>
<dbReference type="GO" id="GO:0005975">
    <property type="term" value="P:carbohydrate metabolic process"/>
    <property type="evidence" value="ECO:0007669"/>
    <property type="project" value="InterPro"/>
</dbReference>
<dbReference type="STRING" id="555500.I215_02173"/>
<comment type="similarity">
    <text evidence="1 4">Belongs to the glycosyl hydrolase 28 family.</text>
</comment>
<dbReference type="InterPro" id="IPR012334">
    <property type="entry name" value="Pectin_lyas_fold"/>
</dbReference>
<keyword evidence="7" id="KW-1185">Reference proteome</keyword>
<evidence type="ECO:0000256" key="1">
    <source>
        <dbReference type="ARBA" id="ARBA00008834"/>
    </source>
</evidence>
<gene>
    <name evidence="6" type="ORF">I215_02173</name>
</gene>
<organism evidence="6 7">
    <name type="scientific">Galbibacter marinus</name>
    <dbReference type="NCBI Taxonomy" id="555500"/>
    <lineage>
        <taxon>Bacteria</taxon>
        <taxon>Pseudomonadati</taxon>
        <taxon>Bacteroidota</taxon>
        <taxon>Flavobacteriia</taxon>
        <taxon>Flavobacteriales</taxon>
        <taxon>Flavobacteriaceae</taxon>
        <taxon>Galbibacter</taxon>
    </lineage>
</organism>
<dbReference type="InterPro" id="IPR000743">
    <property type="entry name" value="Glyco_hydro_28"/>
</dbReference>
<evidence type="ECO:0000256" key="3">
    <source>
        <dbReference type="ARBA" id="ARBA00023295"/>
    </source>
</evidence>
<feature type="chain" id="PRO_5003866826" evidence="5">
    <location>
        <begin position="21"/>
        <end position="454"/>
    </location>
</feature>
<feature type="signal peptide" evidence="5">
    <location>
        <begin position="1"/>
        <end position="20"/>
    </location>
</feature>
<dbReference type="eggNOG" id="COG5434">
    <property type="taxonomic scope" value="Bacteria"/>
</dbReference>
<evidence type="ECO:0000256" key="2">
    <source>
        <dbReference type="ARBA" id="ARBA00022801"/>
    </source>
</evidence>
<dbReference type="Gene3D" id="2.160.20.10">
    <property type="entry name" value="Single-stranded right-handed beta-helix, Pectin lyase-like"/>
    <property type="match status" value="1"/>
</dbReference>
<keyword evidence="2 4" id="KW-0378">Hydrolase</keyword>
<dbReference type="Pfam" id="PF00295">
    <property type="entry name" value="Glyco_hydro_28"/>
    <property type="match status" value="1"/>
</dbReference>
<comment type="caution">
    <text evidence="6">The sequence shown here is derived from an EMBL/GenBank/DDBJ whole genome shotgun (WGS) entry which is preliminary data.</text>
</comment>
<evidence type="ECO:0000256" key="4">
    <source>
        <dbReference type="RuleBase" id="RU361169"/>
    </source>
</evidence>
<dbReference type="RefSeq" id="WP_008990310.1">
    <property type="nucleotide sequence ID" value="NZ_AMSG01000002.1"/>
</dbReference>
<dbReference type="GO" id="GO:0004650">
    <property type="term" value="F:polygalacturonase activity"/>
    <property type="evidence" value="ECO:0007669"/>
    <property type="project" value="InterPro"/>
</dbReference>
<dbReference type="AlphaFoldDB" id="K2Q674"/>
<dbReference type="InterPro" id="IPR006626">
    <property type="entry name" value="PbH1"/>
</dbReference>
<evidence type="ECO:0000256" key="5">
    <source>
        <dbReference type="SAM" id="SignalP"/>
    </source>
</evidence>
<evidence type="ECO:0000313" key="6">
    <source>
        <dbReference type="EMBL" id="EKF56291.1"/>
    </source>
</evidence>
<dbReference type="InterPro" id="IPR051801">
    <property type="entry name" value="GH28_Enzymes"/>
</dbReference>
<dbReference type="SUPFAM" id="SSF51126">
    <property type="entry name" value="Pectin lyase-like"/>
    <property type="match status" value="1"/>
</dbReference>
<dbReference type="PROSITE" id="PS51257">
    <property type="entry name" value="PROKAR_LIPOPROTEIN"/>
    <property type="match status" value="1"/>
</dbReference>
<dbReference type="EMBL" id="AMSG01000002">
    <property type="protein sequence ID" value="EKF56291.1"/>
    <property type="molecule type" value="Genomic_DNA"/>
</dbReference>
<proteinExistence type="inferred from homology"/>
<reference evidence="6 7" key="1">
    <citation type="journal article" date="2012" name="J. Bacteriol.">
        <title>Genome Sequence of Galbibacter marinum Type Strain ck-I2-15.</title>
        <authorList>
            <person name="Lai Q."/>
            <person name="Li C."/>
            <person name="Shao Z."/>
        </authorList>
    </citation>
    <scope>NUCLEOTIDE SEQUENCE [LARGE SCALE GENOMIC DNA]</scope>
    <source>
        <strain evidence="7">ck-I2-15</strain>
    </source>
</reference>
<dbReference type="PANTHER" id="PTHR31339:SF9">
    <property type="entry name" value="PLASMIN AND FIBRONECTIN-BINDING PROTEIN A"/>
    <property type="match status" value="1"/>
</dbReference>
<accession>K2Q674</accession>
<dbReference type="OrthoDB" id="9795222at2"/>
<dbReference type="PANTHER" id="PTHR31339">
    <property type="entry name" value="PECTIN LYASE-RELATED"/>
    <property type="match status" value="1"/>
</dbReference>
<name>K2Q674_9FLAO</name>
<sequence>MIIRFTSILFCSLIILSCQAQSTGIPIKTITSSTPFGAVTVKVPDFSQSNRYYITDYGALPNDQKATSRAIMDAIKEAHAQGGGRVVIPKGEWLTGKIHLKSNINLHLEQGAVLLFSDNPQDYLPAVHSSWEGLECFNYSPLIYAYKCKNIAITGQGELKAKMDTWRSWFDRPPGHMNSLKELYHMAANNVPVEQRQMVNDSANLRPQFIQFNRSENILLQGVTITNSPFWVIHPYLSKNVSIKEVTVFAHGHNNDGVDPEMSQNIIIENCTFDQGDDAIAVKSGRNQDAWRLATPAKNIVIKNCKIINGHQLMAIGSELSGGIENIYMSNCQVEQGAKLNHLLFIKTNERRGGIVSNIYMDSIQAGEIAEGILGIDTDVLYQWRNLVPTYQRELTVIKDVYLSDIHAENVAFISKISGQEQVPVKNVVLNRVTADSIRDQSIINQNVLDFNYQ</sequence>
<dbReference type="PATRIC" id="fig|555500.3.peg.454"/>
<evidence type="ECO:0000313" key="7">
    <source>
        <dbReference type="Proteomes" id="UP000007364"/>
    </source>
</evidence>
<keyword evidence="3 4" id="KW-0326">Glycosidase</keyword>